<feature type="compositionally biased region" description="Polar residues" evidence="1">
    <location>
        <begin position="50"/>
        <end position="60"/>
    </location>
</feature>
<reference evidence="2" key="2">
    <citation type="submission" date="2025-09" db="UniProtKB">
        <authorList>
            <consortium name="Ensembl"/>
        </authorList>
    </citation>
    <scope>IDENTIFICATION</scope>
</reference>
<reference evidence="2" key="1">
    <citation type="submission" date="2025-08" db="UniProtKB">
        <authorList>
            <consortium name="Ensembl"/>
        </authorList>
    </citation>
    <scope>IDENTIFICATION</scope>
</reference>
<dbReference type="AlphaFoldDB" id="A0A8C4N201"/>
<name>A0A8C4N201_EPTBU</name>
<feature type="region of interest" description="Disordered" evidence="1">
    <location>
        <begin position="464"/>
        <end position="489"/>
    </location>
</feature>
<feature type="region of interest" description="Disordered" evidence="1">
    <location>
        <begin position="335"/>
        <end position="369"/>
    </location>
</feature>
<evidence type="ECO:0000313" key="2">
    <source>
        <dbReference type="Ensembl" id="ENSEBUP00000000471.1"/>
    </source>
</evidence>
<dbReference type="GeneTree" id="ENSGT00940000157922"/>
<sequence>MVTEVYQLIPSEEEHLDSEVSNIHWNKVTGEIILKLGQADQQMSKEEQGTQRISHSQSLDEPSAFPVLVDNASVNMPMSGETPGVEHYGGIVKGNDEGGQDNVPLLKDRQEEEQVVASCEHFPLQGLSSKNRNSFSQEEIPGQLIESESVLTTRVGNYDQRQNYLYQESLTEGVPLNQDDEQTVAIKSHKNGNDKENCDNYVAVKDKNEDKFKEGNEENTPVLIETDHEENLKEGNMEKWMMTAIKSSEQSVQHDNNDNGEVEENYYEVDSVASSVDESSDGLYSEIYGMTTAPADKKVDELPHAKSLTGTSLLFKHVDDENHTSQDHIVDGLVQGTPRTQSCGGRLTKERAAEQGGGQDRRSQAFMKPQLQSTPALYSQGRFQSRQGALVSPAERRRWPGLVPPSPLAISPEHGTSRGLANTRTRGCLQHREWNRTTGALLVRDIPPPFELATITRKPIAKSSPSILMEIEPQDRPSKQSPKKKSSLKRLLPFKISMKKKIDSSQLANELSHCLTKSPEMDRKSLGNSPCIKSKRAQRGKPASPLLTQHTYHGRQKTYKLICRVESFEVHQRPSHSILPLTKPRSISFPSPSSSSCTDYENVLPGSGDYENMTPPVRKSNRTKPSRYISGERSGSATCGTDSDGYVDMSNFSNLEGKKGTEIDPKRCVTSCHGENSTVQSQSGEGTNQGNRRKELVCTPFVILSKHDNIVKNFKSGTYLCS</sequence>
<dbReference type="Proteomes" id="UP000694388">
    <property type="component" value="Unplaced"/>
</dbReference>
<feature type="region of interest" description="Disordered" evidence="1">
    <location>
        <begin position="390"/>
        <end position="421"/>
    </location>
</feature>
<dbReference type="Ensembl" id="ENSEBUT00000000770.1">
    <property type="protein sequence ID" value="ENSEBUP00000000471.1"/>
    <property type="gene ID" value="ENSEBUG00000000612.1"/>
</dbReference>
<feature type="region of interest" description="Disordered" evidence="1">
    <location>
        <begin position="605"/>
        <end position="640"/>
    </location>
</feature>
<accession>A0A8C4N201</accession>
<organism evidence="2 3">
    <name type="scientific">Eptatretus burgeri</name>
    <name type="common">Inshore hagfish</name>
    <dbReference type="NCBI Taxonomy" id="7764"/>
    <lineage>
        <taxon>Eukaryota</taxon>
        <taxon>Metazoa</taxon>
        <taxon>Chordata</taxon>
        <taxon>Craniata</taxon>
        <taxon>Vertebrata</taxon>
        <taxon>Cyclostomata</taxon>
        <taxon>Myxini</taxon>
        <taxon>Myxiniformes</taxon>
        <taxon>Myxinidae</taxon>
        <taxon>Eptatretinae</taxon>
        <taxon>Eptatretus</taxon>
    </lineage>
</organism>
<feature type="region of interest" description="Disordered" evidence="1">
    <location>
        <begin position="520"/>
        <end position="546"/>
    </location>
</feature>
<evidence type="ECO:0000256" key="1">
    <source>
        <dbReference type="SAM" id="MobiDB-lite"/>
    </source>
</evidence>
<feature type="region of interest" description="Disordered" evidence="1">
    <location>
        <begin position="39"/>
        <end position="60"/>
    </location>
</feature>
<proteinExistence type="predicted"/>
<keyword evidence="3" id="KW-1185">Reference proteome</keyword>
<feature type="compositionally biased region" description="Basic and acidic residues" evidence="1">
    <location>
        <begin position="347"/>
        <end position="363"/>
    </location>
</feature>
<evidence type="ECO:0000313" key="3">
    <source>
        <dbReference type="Proteomes" id="UP000694388"/>
    </source>
</evidence>
<protein>
    <submittedName>
        <fullName evidence="2">Uncharacterized protein</fullName>
    </submittedName>
</protein>